<proteinExistence type="predicted"/>
<keyword evidence="2" id="KW-1185">Reference proteome</keyword>
<dbReference type="Proteomes" id="UP000198348">
    <property type="component" value="Unassembled WGS sequence"/>
</dbReference>
<reference evidence="1 2" key="1">
    <citation type="submission" date="2017-06" db="EMBL/GenBank/DDBJ databases">
        <authorList>
            <person name="Kim H.J."/>
            <person name="Triplett B.A."/>
        </authorList>
    </citation>
    <scope>NUCLEOTIDE SEQUENCE [LARGE SCALE GENOMIC DNA]</scope>
    <source>
        <strain evidence="1 2">DSM 45207</strain>
    </source>
</reference>
<organism evidence="1 2">
    <name type="scientific">Haloechinothrix alba</name>
    <dbReference type="NCBI Taxonomy" id="664784"/>
    <lineage>
        <taxon>Bacteria</taxon>
        <taxon>Bacillati</taxon>
        <taxon>Actinomycetota</taxon>
        <taxon>Actinomycetes</taxon>
        <taxon>Pseudonocardiales</taxon>
        <taxon>Pseudonocardiaceae</taxon>
        <taxon>Haloechinothrix</taxon>
    </lineage>
</organism>
<dbReference type="OrthoDB" id="3696556at2"/>
<dbReference type="RefSeq" id="WP_089301222.1">
    <property type="nucleotide sequence ID" value="NZ_FZNW01000008.1"/>
</dbReference>
<dbReference type="AlphaFoldDB" id="A0A238X1A4"/>
<evidence type="ECO:0000313" key="2">
    <source>
        <dbReference type="Proteomes" id="UP000198348"/>
    </source>
</evidence>
<gene>
    <name evidence="1" type="ORF">SAMN06265360_108190</name>
</gene>
<accession>A0A238X1A4</accession>
<name>A0A238X1A4_9PSEU</name>
<evidence type="ECO:0000313" key="1">
    <source>
        <dbReference type="EMBL" id="SNR52715.1"/>
    </source>
</evidence>
<sequence>MGFSVEPDAVASLSKQVEDFLGRLAAPTAAPTPEALIDAARYYRPTDNASAERLDATYPEHDVTEARRGVEDVTALAGTFEDVADPTGNYQAPKDYHDEFPHEPAWTDSLGTIDRAGGRPGVSAWFADWAVARTATSEQFAVRRGRLAP</sequence>
<protein>
    <submittedName>
        <fullName evidence="1">Uncharacterized protein</fullName>
    </submittedName>
</protein>
<dbReference type="EMBL" id="FZNW01000008">
    <property type="protein sequence ID" value="SNR52715.1"/>
    <property type="molecule type" value="Genomic_DNA"/>
</dbReference>